<dbReference type="Gene3D" id="3.40.50.300">
    <property type="entry name" value="P-loop containing nucleotide triphosphate hydrolases"/>
    <property type="match status" value="1"/>
</dbReference>
<dbReference type="CDD" id="cd00154">
    <property type="entry name" value="Rab"/>
    <property type="match status" value="1"/>
</dbReference>
<dbReference type="OrthoDB" id="9989112at2759"/>
<dbReference type="GO" id="GO:0003924">
    <property type="term" value="F:GTPase activity"/>
    <property type="evidence" value="ECO:0007669"/>
    <property type="project" value="InterPro"/>
</dbReference>
<evidence type="ECO:0000256" key="2">
    <source>
        <dbReference type="ARBA" id="ARBA00023134"/>
    </source>
</evidence>
<evidence type="ECO:0000313" key="3">
    <source>
        <dbReference type="EMBL" id="EGR26967.1"/>
    </source>
</evidence>
<dbReference type="InParanoid" id="G0R6C6"/>
<dbReference type="STRING" id="857967.G0R6C6"/>
<dbReference type="Pfam" id="PF00071">
    <property type="entry name" value="Ras"/>
    <property type="match status" value="1"/>
</dbReference>
<dbReference type="InterPro" id="IPR027417">
    <property type="entry name" value="P-loop_NTPase"/>
</dbReference>
<keyword evidence="2" id="KW-0342">GTP-binding</keyword>
<name>G0R6C6_ICHMU</name>
<dbReference type="PANTHER" id="PTHR47977">
    <property type="entry name" value="RAS-RELATED PROTEIN RAB"/>
    <property type="match status" value="1"/>
</dbReference>
<keyword evidence="4" id="KW-1185">Reference proteome</keyword>
<dbReference type="RefSeq" id="XP_004023851.1">
    <property type="nucleotide sequence ID" value="XM_004023802.1"/>
</dbReference>
<proteinExistence type="predicted"/>
<sequence length="137" mass="16344">MKTVKLQNGKIVKLQFWDTAGQERFKSITSSQKIDKKINIKITNFYRHYRNALGAILVYDITKELTFYSLSKWIDEIKNQTKQNIFIMLVGNKLDLVQNNQSLRKVTKRRCLIIRIRKINFISRNFSFNIKQCRLNI</sequence>
<dbReference type="InterPro" id="IPR050227">
    <property type="entry name" value="Rab"/>
</dbReference>
<dbReference type="eggNOG" id="KOG0087">
    <property type="taxonomic scope" value="Eukaryota"/>
</dbReference>
<reference evidence="3 4" key="1">
    <citation type="submission" date="2011-07" db="EMBL/GenBank/DDBJ databases">
        <authorList>
            <person name="Coyne R."/>
            <person name="Brami D."/>
            <person name="Johnson J."/>
            <person name="Hostetler J."/>
            <person name="Hannick L."/>
            <person name="Clark T."/>
            <person name="Cassidy-Hanley D."/>
            <person name="Inman J."/>
        </authorList>
    </citation>
    <scope>NUCLEOTIDE SEQUENCE [LARGE SCALE GENOMIC DNA]</scope>
    <source>
        <strain evidence="3 4">G5</strain>
    </source>
</reference>
<dbReference type="EMBL" id="GL984395">
    <property type="protein sequence ID" value="EGR26967.1"/>
    <property type="molecule type" value="Genomic_DNA"/>
</dbReference>
<evidence type="ECO:0000256" key="1">
    <source>
        <dbReference type="ARBA" id="ARBA00022741"/>
    </source>
</evidence>
<dbReference type="InterPro" id="IPR001806">
    <property type="entry name" value="Small_GTPase"/>
</dbReference>
<dbReference type="GeneID" id="14903032"/>
<dbReference type="Proteomes" id="UP000008983">
    <property type="component" value="Unassembled WGS sequence"/>
</dbReference>
<protein>
    <recommendedName>
        <fullName evidence="5">Ras family protein</fullName>
    </recommendedName>
</protein>
<dbReference type="SMART" id="SM00175">
    <property type="entry name" value="RAB"/>
    <property type="match status" value="1"/>
</dbReference>
<dbReference type="PROSITE" id="PS51419">
    <property type="entry name" value="RAB"/>
    <property type="match status" value="1"/>
</dbReference>
<evidence type="ECO:0000313" key="4">
    <source>
        <dbReference type="Proteomes" id="UP000008983"/>
    </source>
</evidence>
<evidence type="ECO:0008006" key="5">
    <source>
        <dbReference type="Google" id="ProtNLM"/>
    </source>
</evidence>
<dbReference type="SUPFAM" id="SSF52540">
    <property type="entry name" value="P-loop containing nucleoside triphosphate hydrolases"/>
    <property type="match status" value="1"/>
</dbReference>
<gene>
    <name evidence="3" type="ORF">IMG5_203660</name>
</gene>
<organism evidence="3 4">
    <name type="scientific">Ichthyophthirius multifiliis</name>
    <name type="common">White spot disease agent</name>
    <name type="synonym">Ich</name>
    <dbReference type="NCBI Taxonomy" id="5932"/>
    <lineage>
        <taxon>Eukaryota</taxon>
        <taxon>Sar</taxon>
        <taxon>Alveolata</taxon>
        <taxon>Ciliophora</taxon>
        <taxon>Intramacronucleata</taxon>
        <taxon>Oligohymenophorea</taxon>
        <taxon>Hymenostomatida</taxon>
        <taxon>Ophryoglenina</taxon>
        <taxon>Ichthyophthirius</taxon>
    </lineage>
</organism>
<dbReference type="PRINTS" id="PR00449">
    <property type="entry name" value="RASTRNSFRMNG"/>
</dbReference>
<keyword evidence="1" id="KW-0547">Nucleotide-binding</keyword>
<accession>G0R6C6</accession>
<dbReference type="GO" id="GO:0005525">
    <property type="term" value="F:GTP binding"/>
    <property type="evidence" value="ECO:0007669"/>
    <property type="project" value="UniProtKB-KW"/>
</dbReference>
<dbReference type="AlphaFoldDB" id="G0R6C6"/>